<dbReference type="Proteomes" id="UP001210211">
    <property type="component" value="Unassembled WGS sequence"/>
</dbReference>
<organism evidence="3 4">
    <name type="scientific">Rhynchospora tenuis</name>
    <dbReference type="NCBI Taxonomy" id="198213"/>
    <lineage>
        <taxon>Eukaryota</taxon>
        <taxon>Viridiplantae</taxon>
        <taxon>Streptophyta</taxon>
        <taxon>Embryophyta</taxon>
        <taxon>Tracheophyta</taxon>
        <taxon>Spermatophyta</taxon>
        <taxon>Magnoliopsida</taxon>
        <taxon>Liliopsida</taxon>
        <taxon>Poales</taxon>
        <taxon>Cyperaceae</taxon>
        <taxon>Cyperoideae</taxon>
        <taxon>Rhynchosporeae</taxon>
        <taxon>Rhynchospora</taxon>
    </lineage>
</organism>
<evidence type="ECO:0000256" key="1">
    <source>
        <dbReference type="ARBA" id="ARBA00022604"/>
    </source>
</evidence>
<evidence type="ECO:0000313" key="4">
    <source>
        <dbReference type="Proteomes" id="UP001210211"/>
    </source>
</evidence>
<evidence type="ECO:0000313" key="3">
    <source>
        <dbReference type="EMBL" id="KAJ3705842.1"/>
    </source>
</evidence>
<reference evidence="3 4" key="1">
    <citation type="journal article" date="2022" name="Cell">
        <title>Repeat-based holocentromeres influence genome architecture and karyotype evolution.</title>
        <authorList>
            <person name="Hofstatter P.G."/>
            <person name="Thangavel G."/>
            <person name="Lux T."/>
            <person name="Neumann P."/>
            <person name="Vondrak T."/>
            <person name="Novak P."/>
            <person name="Zhang M."/>
            <person name="Costa L."/>
            <person name="Castellani M."/>
            <person name="Scott A."/>
            <person name="Toegelov H."/>
            <person name="Fuchs J."/>
            <person name="Mata-Sucre Y."/>
            <person name="Dias Y."/>
            <person name="Vanzela A.L.L."/>
            <person name="Huettel B."/>
            <person name="Almeida C.C.S."/>
            <person name="Simkova H."/>
            <person name="Souza G."/>
            <person name="Pedrosa-Harand A."/>
            <person name="Macas J."/>
            <person name="Mayer K.F.X."/>
            <person name="Houben A."/>
            <person name="Marques A."/>
        </authorList>
    </citation>
    <scope>NUCLEOTIDE SEQUENCE [LARGE SCALE GENOMIC DNA]</scope>
    <source>
        <strain evidence="3">RhyTen1mFocal</strain>
    </source>
</reference>
<gene>
    <name evidence="3" type="ORF">LUZ61_009547</name>
</gene>
<protein>
    <submittedName>
        <fullName evidence="3">Uncharacterized protein</fullName>
    </submittedName>
</protein>
<dbReference type="PANTHER" id="PTHR34045">
    <property type="entry name" value="OS03G0406300 PROTEIN"/>
    <property type="match status" value="1"/>
</dbReference>
<comment type="caution">
    <text evidence="3">The sequence shown here is derived from an EMBL/GenBank/DDBJ whole genome shotgun (WGS) entry which is preliminary data.</text>
</comment>
<dbReference type="PANTHER" id="PTHR34045:SF3">
    <property type="entry name" value="PROTEIN LAZY 4"/>
    <property type="match status" value="1"/>
</dbReference>
<dbReference type="InterPro" id="IPR044683">
    <property type="entry name" value="LAZY"/>
</dbReference>
<dbReference type="GO" id="GO:0009630">
    <property type="term" value="P:gravitropism"/>
    <property type="evidence" value="ECO:0007669"/>
    <property type="project" value="InterPro"/>
</dbReference>
<dbReference type="GO" id="GO:0040008">
    <property type="term" value="P:regulation of growth"/>
    <property type="evidence" value="ECO:0007669"/>
    <property type="project" value="InterPro"/>
</dbReference>
<accession>A0AAD5ZXE6</accession>
<keyword evidence="4" id="KW-1185">Reference proteome</keyword>
<dbReference type="AlphaFoldDB" id="A0AAD5ZXE6"/>
<name>A0AAD5ZXE6_9POAL</name>
<dbReference type="EMBL" id="JAMRDG010000001">
    <property type="protein sequence ID" value="KAJ3705842.1"/>
    <property type="molecule type" value="Genomic_DNA"/>
</dbReference>
<evidence type="ECO:0000256" key="2">
    <source>
        <dbReference type="ARBA" id="ARBA00024198"/>
    </source>
</evidence>
<sequence>MFNKPNGRQETSRRDHSTAFLARHMSIPNAHEEEFIEWPDSLLSIGTFGTNSFKEVKKGFTSDNKIMEQSLSDYTSEEVATLVKELEKMGIERGNSTEDQFMDCSTSLTDPNCEDYDNIFDESKIVLSKGRDLMDDTKSAIKKRSISFLLKKVFACQGGFAPVPAPGLRDPFSQPRMEKFLKSMLRKKIYPQSATTMPTKKYLQKKYHEKLSIEETAAQEKGDDGEKWVKTDSDFIVLEI</sequence>
<comment type="similarity">
    <text evidence="2">Belongs to the LAZY family.</text>
</comment>
<proteinExistence type="inferred from homology"/>
<keyword evidence="1" id="KW-0341">Growth regulation</keyword>